<dbReference type="Proteomes" id="UP000677082">
    <property type="component" value="Unassembled WGS sequence"/>
</dbReference>
<dbReference type="InterPro" id="IPR000843">
    <property type="entry name" value="HTH_LacI"/>
</dbReference>
<dbReference type="SUPFAM" id="SSF47413">
    <property type="entry name" value="lambda repressor-like DNA-binding domains"/>
    <property type="match status" value="1"/>
</dbReference>
<accession>A0A919W523</accession>
<dbReference type="AlphaFoldDB" id="A0A919W523"/>
<dbReference type="CDD" id="cd01392">
    <property type="entry name" value="HTH_LacI"/>
    <property type="match status" value="1"/>
</dbReference>
<keyword evidence="7" id="KW-1185">Reference proteome</keyword>
<name>A0A919W523_9ACTN</name>
<evidence type="ECO:0000256" key="4">
    <source>
        <dbReference type="SAM" id="MobiDB-lite"/>
    </source>
</evidence>
<organism evidence="6 7">
    <name type="scientific">Paractinoplanes toevensis</name>
    <dbReference type="NCBI Taxonomy" id="571911"/>
    <lineage>
        <taxon>Bacteria</taxon>
        <taxon>Bacillati</taxon>
        <taxon>Actinomycetota</taxon>
        <taxon>Actinomycetes</taxon>
        <taxon>Micromonosporales</taxon>
        <taxon>Micromonosporaceae</taxon>
        <taxon>Paractinoplanes</taxon>
    </lineage>
</organism>
<keyword evidence="2" id="KW-0238">DNA-binding</keyword>
<dbReference type="CDD" id="cd06267">
    <property type="entry name" value="PBP1_LacI_sugar_binding-like"/>
    <property type="match status" value="1"/>
</dbReference>
<dbReference type="Gene3D" id="1.10.260.40">
    <property type="entry name" value="lambda repressor-like DNA-binding domains"/>
    <property type="match status" value="1"/>
</dbReference>
<evidence type="ECO:0000256" key="2">
    <source>
        <dbReference type="ARBA" id="ARBA00023125"/>
    </source>
</evidence>
<dbReference type="SUPFAM" id="SSF53822">
    <property type="entry name" value="Periplasmic binding protein-like I"/>
    <property type="match status" value="1"/>
</dbReference>
<evidence type="ECO:0000256" key="1">
    <source>
        <dbReference type="ARBA" id="ARBA00023015"/>
    </source>
</evidence>
<dbReference type="Pfam" id="PF13377">
    <property type="entry name" value="Peripla_BP_3"/>
    <property type="match status" value="1"/>
</dbReference>
<dbReference type="Pfam" id="PF00356">
    <property type="entry name" value="LacI"/>
    <property type="match status" value="1"/>
</dbReference>
<evidence type="ECO:0000313" key="6">
    <source>
        <dbReference type="EMBL" id="GIM90783.1"/>
    </source>
</evidence>
<dbReference type="GO" id="GO:0003700">
    <property type="term" value="F:DNA-binding transcription factor activity"/>
    <property type="evidence" value="ECO:0007669"/>
    <property type="project" value="TreeGrafter"/>
</dbReference>
<evidence type="ECO:0000259" key="5">
    <source>
        <dbReference type="PROSITE" id="PS50932"/>
    </source>
</evidence>
<dbReference type="GO" id="GO:0000976">
    <property type="term" value="F:transcription cis-regulatory region binding"/>
    <property type="evidence" value="ECO:0007669"/>
    <property type="project" value="TreeGrafter"/>
</dbReference>
<comment type="caution">
    <text evidence="6">The sequence shown here is derived from an EMBL/GenBank/DDBJ whole genome shotgun (WGS) entry which is preliminary data.</text>
</comment>
<gene>
    <name evidence="6" type="ORF">Ato02nite_025760</name>
</gene>
<dbReference type="SMART" id="SM00354">
    <property type="entry name" value="HTH_LACI"/>
    <property type="match status" value="1"/>
</dbReference>
<reference evidence="6 7" key="1">
    <citation type="submission" date="2021-03" db="EMBL/GenBank/DDBJ databases">
        <title>Whole genome shotgun sequence of Actinoplanes toevensis NBRC 105298.</title>
        <authorList>
            <person name="Komaki H."/>
            <person name="Tamura T."/>
        </authorList>
    </citation>
    <scope>NUCLEOTIDE SEQUENCE [LARGE SCALE GENOMIC DNA]</scope>
    <source>
        <strain evidence="6 7">NBRC 105298</strain>
    </source>
</reference>
<feature type="region of interest" description="Disordered" evidence="4">
    <location>
        <begin position="307"/>
        <end position="348"/>
    </location>
</feature>
<dbReference type="PANTHER" id="PTHR30146:SF138">
    <property type="entry name" value="TRANSCRIPTIONAL REGULATORY PROTEIN"/>
    <property type="match status" value="1"/>
</dbReference>
<dbReference type="InterPro" id="IPR028082">
    <property type="entry name" value="Peripla_BP_I"/>
</dbReference>
<sequence>MAVTIKDVARAAGVSASTVTRALTMPALVHPETRDRVRRTAASLGYHPNRAARGLITGRTGNLGLLVPDLGNPFFPSVVKGVQARAHEADYAVFLADTDEDSAAEIGLVRKLSQQVDGLLLCSPRMTDDELRTLVGDTPLVLVNRRLARVPSVIPEFLDGMRQAVSHLTALGHRRIGYVAGPRSSWANRERARSARTVSAAAGAELVEIGSVAPQFEGGVAAADQVLAAGVTAVIAYNDLVALGLLNRFTARGVSVPGDLSVLGFDDIPLAAMVHPALTTVALPKEQSGRAAVDLLLQLLADPDRSPAARRELPTQLMVRASTGPAPVHPAPKPAPAESAPLGSAGPP</sequence>
<dbReference type="InterPro" id="IPR010982">
    <property type="entry name" value="Lambda_DNA-bd_dom_sf"/>
</dbReference>
<protein>
    <submittedName>
        <fullName evidence="6">LacI family transcriptional regulator</fullName>
    </submittedName>
</protein>
<evidence type="ECO:0000313" key="7">
    <source>
        <dbReference type="Proteomes" id="UP000677082"/>
    </source>
</evidence>
<keyword evidence="3" id="KW-0804">Transcription</keyword>
<evidence type="ECO:0000256" key="3">
    <source>
        <dbReference type="ARBA" id="ARBA00023163"/>
    </source>
</evidence>
<dbReference type="EMBL" id="BOQN01000038">
    <property type="protein sequence ID" value="GIM90783.1"/>
    <property type="molecule type" value="Genomic_DNA"/>
</dbReference>
<keyword evidence="1" id="KW-0805">Transcription regulation</keyword>
<dbReference type="PROSITE" id="PS00356">
    <property type="entry name" value="HTH_LACI_1"/>
    <property type="match status" value="1"/>
</dbReference>
<dbReference type="PROSITE" id="PS50932">
    <property type="entry name" value="HTH_LACI_2"/>
    <property type="match status" value="1"/>
</dbReference>
<feature type="domain" description="HTH lacI-type" evidence="5">
    <location>
        <begin position="3"/>
        <end position="57"/>
    </location>
</feature>
<dbReference type="InterPro" id="IPR046335">
    <property type="entry name" value="LacI/GalR-like_sensor"/>
</dbReference>
<dbReference type="PANTHER" id="PTHR30146">
    <property type="entry name" value="LACI-RELATED TRANSCRIPTIONAL REPRESSOR"/>
    <property type="match status" value="1"/>
</dbReference>
<proteinExistence type="predicted"/>
<dbReference type="Gene3D" id="3.40.50.2300">
    <property type="match status" value="2"/>
</dbReference>
<dbReference type="RefSeq" id="WP_213006710.1">
    <property type="nucleotide sequence ID" value="NZ_BOQN01000038.1"/>
</dbReference>